<gene>
    <name evidence="18" type="ORF">PFISCL1PPCAC_7486</name>
</gene>
<evidence type="ECO:0000256" key="10">
    <source>
        <dbReference type="ARBA" id="ARBA00062344"/>
    </source>
</evidence>
<evidence type="ECO:0000256" key="11">
    <source>
        <dbReference type="ARBA" id="ARBA00075330"/>
    </source>
</evidence>
<keyword evidence="3" id="KW-0489">Methyltransferase</keyword>
<evidence type="ECO:0000259" key="17">
    <source>
        <dbReference type="Pfam" id="PF05175"/>
    </source>
</evidence>
<evidence type="ECO:0000256" key="16">
    <source>
        <dbReference type="ARBA" id="ARBA00093667"/>
    </source>
</evidence>
<dbReference type="Gene3D" id="3.40.50.150">
    <property type="entry name" value="Vaccinia Virus protein VP39"/>
    <property type="match status" value="1"/>
</dbReference>
<evidence type="ECO:0000256" key="4">
    <source>
        <dbReference type="ARBA" id="ARBA00022679"/>
    </source>
</evidence>
<keyword evidence="4" id="KW-0808">Transferase</keyword>
<sequence length="211" mass="23255">MLPTPDYRLTERQALTVYDPAEDSFLLMDAIEKDLEVLKALRPQIALEIGVGSGVISTFLAKSLSSLSLFSLGTDVNADACEAAMNTAKLNGVRVEIVRCDLVSAFLPRLLNSIDVLLFNPPYVPTDENEVDASDLSRCWAGGSRGVSTLNRLLPLIPDLLSIGGLFYVVALKENGVEQLLKHSERLRGSIVMERRAGIEYLYILKFERIL</sequence>
<dbReference type="InterPro" id="IPR004557">
    <property type="entry name" value="PrmC-related"/>
</dbReference>
<dbReference type="GO" id="GO:0005634">
    <property type="term" value="C:nucleus"/>
    <property type="evidence" value="ECO:0007669"/>
    <property type="project" value="UniProtKB-SubCell"/>
</dbReference>
<dbReference type="GO" id="GO:0036009">
    <property type="term" value="F:protein-glutamine N-methyltransferase activity"/>
    <property type="evidence" value="ECO:0007669"/>
    <property type="project" value="UniProtKB-ARBA"/>
</dbReference>
<dbReference type="SUPFAM" id="SSF53335">
    <property type="entry name" value="S-adenosyl-L-methionine-dependent methyltransferases"/>
    <property type="match status" value="1"/>
</dbReference>
<dbReference type="PANTHER" id="PTHR45875">
    <property type="entry name" value="METHYLTRANSFERASE N6AMT1"/>
    <property type="match status" value="1"/>
</dbReference>
<evidence type="ECO:0000313" key="19">
    <source>
        <dbReference type="Proteomes" id="UP001432322"/>
    </source>
</evidence>
<reference evidence="18" key="1">
    <citation type="submission" date="2023-10" db="EMBL/GenBank/DDBJ databases">
        <title>Genome assembly of Pristionchus species.</title>
        <authorList>
            <person name="Yoshida K."/>
            <person name="Sommer R.J."/>
        </authorList>
    </citation>
    <scope>NUCLEOTIDE SEQUENCE</scope>
    <source>
        <strain evidence="18">RS5133</strain>
    </source>
</reference>
<evidence type="ECO:0000256" key="2">
    <source>
        <dbReference type="ARBA" id="ARBA00006149"/>
    </source>
</evidence>
<dbReference type="InterPro" id="IPR002052">
    <property type="entry name" value="DNA_methylase_N6_adenine_CS"/>
</dbReference>
<comment type="subcellular location">
    <subcellularLocation>
        <location evidence="1">Nucleus</location>
    </subcellularLocation>
</comment>
<dbReference type="GO" id="GO:0003676">
    <property type="term" value="F:nucleic acid binding"/>
    <property type="evidence" value="ECO:0007669"/>
    <property type="project" value="InterPro"/>
</dbReference>
<evidence type="ECO:0000256" key="3">
    <source>
        <dbReference type="ARBA" id="ARBA00022603"/>
    </source>
</evidence>
<evidence type="ECO:0000313" key="18">
    <source>
        <dbReference type="EMBL" id="GMT16189.1"/>
    </source>
</evidence>
<dbReference type="GO" id="GO:0035657">
    <property type="term" value="C:eRF1 methyltransferase complex"/>
    <property type="evidence" value="ECO:0007669"/>
    <property type="project" value="TreeGrafter"/>
</dbReference>
<dbReference type="EMBL" id="BTSY01000002">
    <property type="protein sequence ID" value="GMT16189.1"/>
    <property type="molecule type" value="Genomic_DNA"/>
</dbReference>
<dbReference type="AlphaFoldDB" id="A0AAV5V9T8"/>
<evidence type="ECO:0000256" key="12">
    <source>
        <dbReference type="ARBA" id="ARBA00076540"/>
    </source>
</evidence>
<organism evidence="18 19">
    <name type="scientific">Pristionchus fissidentatus</name>
    <dbReference type="NCBI Taxonomy" id="1538716"/>
    <lineage>
        <taxon>Eukaryota</taxon>
        <taxon>Metazoa</taxon>
        <taxon>Ecdysozoa</taxon>
        <taxon>Nematoda</taxon>
        <taxon>Chromadorea</taxon>
        <taxon>Rhabditida</taxon>
        <taxon>Rhabditina</taxon>
        <taxon>Diplogasteromorpha</taxon>
        <taxon>Diplogasteroidea</taxon>
        <taxon>Neodiplogasteridae</taxon>
        <taxon>Pristionchus</taxon>
    </lineage>
</organism>
<dbReference type="InterPro" id="IPR029063">
    <property type="entry name" value="SAM-dependent_MTases_sf"/>
</dbReference>
<comment type="catalytic activity">
    <reaction evidence="7">
        <text>L-lysyl-[histone] + S-adenosyl-L-methionine = N(6)-methyl-L-lysyl-[histone] + S-adenosyl-L-homocysteine + H(+)</text>
        <dbReference type="Rhea" id="RHEA:10024"/>
        <dbReference type="Rhea" id="RHEA-COMP:9845"/>
        <dbReference type="Rhea" id="RHEA-COMP:9846"/>
        <dbReference type="ChEBI" id="CHEBI:15378"/>
        <dbReference type="ChEBI" id="CHEBI:29969"/>
        <dbReference type="ChEBI" id="CHEBI:57856"/>
        <dbReference type="ChEBI" id="CHEBI:59789"/>
        <dbReference type="ChEBI" id="CHEBI:61929"/>
    </reaction>
    <physiologicalReaction direction="left-to-right" evidence="7">
        <dbReference type="Rhea" id="RHEA:10025"/>
    </physiologicalReaction>
</comment>
<evidence type="ECO:0000256" key="5">
    <source>
        <dbReference type="ARBA" id="ARBA00022691"/>
    </source>
</evidence>
<accession>A0AAV5V9T8</accession>
<keyword evidence="6" id="KW-0539">Nucleus</keyword>
<dbReference type="Pfam" id="PF05175">
    <property type="entry name" value="MTS"/>
    <property type="match status" value="1"/>
</dbReference>
<evidence type="ECO:0000256" key="9">
    <source>
        <dbReference type="ARBA" id="ARBA00053180"/>
    </source>
</evidence>
<dbReference type="InterPro" id="IPR007848">
    <property type="entry name" value="Small_mtfrase_dom"/>
</dbReference>
<dbReference type="InterPro" id="IPR052190">
    <property type="entry name" value="Euk-Arch_PrmC-MTase"/>
</dbReference>
<evidence type="ECO:0000256" key="6">
    <source>
        <dbReference type="ARBA" id="ARBA00023242"/>
    </source>
</evidence>
<dbReference type="Proteomes" id="UP001432322">
    <property type="component" value="Unassembled WGS sequence"/>
</dbReference>
<keyword evidence="19" id="KW-1185">Reference proteome</keyword>
<dbReference type="FunFam" id="3.40.50.150:FF:000077">
    <property type="entry name" value="HemK methyltransferase family member 2"/>
    <property type="match status" value="1"/>
</dbReference>
<evidence type="ECO:0000256" key="7">
    <source>
        <dbReference type="ARBA" id="ARBA00048619"/>
    </source>
</evidence>
<comment type="subunit">
    <text evidence="10">Heterodimer; heterodimerization with TRMT112 is required for S-adenosyl-L-methionine-binding.</text>
</comment>
<dbReference type="PANTHER" id="PTHR45875:SF1">
    <property type="entry name" value="METHYLTRANSFERASE N6AMT1"/>
    <property type="match status" value="1"/>
</dbReference>
<dbReference type="GO" id="GO:0032259">
    <property type="term" value="P:methylation"/>
    <property type="evidence" value="ECO:0007669"/>
    <property type="project" value="UniProtKB-KW"/>
</dbReference>
<protein>
    <recommendedName>
        <fullName evidence="15">Methyltransferase HEMK2</fullName>
    </recommendedName>
    <alternativeName>
        <fullName evidence="14">HemK methyltransferase family member 2</fullName>
    </alternativeName>
    <alternativeName>
        <fullName evidence="12">Lysine N-methyltransferase 9</fullName>
    </alternativeName>
    <alternativeName>
        <fullName evidence="11">Methylarsonite methyltransferase N6AMT1</fullName>
    </alternativeName>
    <alternativeName>
        <fullName evidence="16">Methyltransferase N6AMT1</fullName>
    </alternativeName>
    <alternativeName>
        <fullName evidence="13">Protein N(5)-glutamine methyltransferase</fullName>
    </alternativeName>
</protein>
<comment type="function">
    <text evidence="9">Methyltransferase that can methylate proteins and, to a lower extent, arsenic. Catalytic subunit of a heterodimer with TRMT112, which monomethylates 'Lys-12' of histone H4 (H4K12me1), a modification present at the promoters of numerous genes encoding cell cycle regulators. Catalytic subunit of a heterodimer with TRMT112, which catalyzes N5-methylation of Glu residue of proteins with a Gly-Gln-Xaa-Xaa-Xaa-Arg motif. Methylates ETF1 on 'Gln-185'; ETF1 needs to be complexed to ERF3 in its GTP-bound form to be efficiently methylated. May also play a role in the modulation of arsenic-induced toxicity by mediating the conversion of monomethylarsonous acid (3+) into the less toxic dimethylarsonic acid. It however only plays a limited role in arsenic metabolism compared with AS3MT.</text>
</comment>
<dbReference type="PROSITE" id="PS00092">
    <property type="entry name" value="N6_MTASE"/>
    <property type="match status" value="1"/>
</dbReference>
<comment type="similarity">
    <text evidence="2">Belongs to the eukaryotic/archaeal PrmC-related family.</text>
</comment>
<feature type="domain" description="Methyltransferase small" evidence="17">
    <location>
        <begin position="36"/>
        <end position="129"/>
    </location>
</feature>
<evidence type="ECO:0000256" key="14">
    <source>
        <dbReference type="ARBA" id="ARBA00083337"/>
    </source>
</evidence>
<name>A0AAV5V9T8_9BILA</name>
<proteinExistence type="inferred from homology"/>
<comment type="caution">
    <text evidence="18">The sequence shown here is derived from an EMBL/GenBank/DDBJ whole genome shotgun (WGS) entry which is preliminary data.</text>
</comment>
<dbReference type="CDD" id="cd02440">
    <property type="entry name" value="AdoMet_MTases"/>
    <property type="match status" value="1"/>
</dbReference>
<dbReference type="NCBIfam" id="TIGR00537">
    <property type="entry name" value="hemK_rel_arch"/>
    <property type="match status" value="1"/>
</dbReference>
<comment type="catalytic activity">
    <reaction evidence="8">
        <text>methylarsonous acid + S-adenosyl-L-methionine = dimethylarsinate + S-adenosyl-L-homocysteine + 2 H(+)</text>
        <dbReference type="Rhea" id="RHEA:11684"/>
        <dbReference type="ChEBI" id="CHEBI:15378"/>
        <dbReference type="ChEBI" id="CHEBI:16223"/>
        <dbReference type="ChEBI" id="CHEBI:17826"/>
        <dbReference type="ChEBI" id="CHEBI:57856"/>
        <dbReference type="ChEBI" id="CHEBI:59789"/>
    </reaction>
</comment>
<evidence type="ECO:0000256" key="1">
    <source>
        <dbReference type="ARBA" id="ARBA00004123"/>
    </source>
</evidence>
<evidence type="ECO:0000256" key="8">
    <source>
        <dbReference type="ARBA" id="ARBA00050903"/>
    </source>
</evidence>
<keyword evidence="5" id="KW-0949">S-adenosyl-L-methionine</keyword>
<evidence type="ECO:0000256" key="15">
    <source>
        <dbReference type="ARBA" id="ARBA00093624"/>
    </source>
</evidence>
<evidence type="ECO:0000256" key="13">
    <source>
        <dbReference type="ARBA" id="ARBA00080992"/>
    </source>
</evidence>